<dbReference type="InterPro" id="IPR052017">
    <property type="entry name" value="TSUP"/>
</dbReference>
<dbReference type="InterPro" id="IPR002781">
    <property type="entry name" value="TM_pro_TauE-like"/>
</dbReference>
<feature type="transmembrane region" description="Helical" evidence="8">
    <location>
        <begin position="140"/>
        <end position="169"/>
    </location>
</feature>
<evidence type="ECO:0000256" key="1">
    <source>
        <dbReference type="ARBA" id="ARBA00004651"/>
    </source>
</evidence>
<organism evidence="9 10">
    <name type="scientific">Sulfitobacter faviae</name>
    <dbReference type="NCBI Taxonomy" id="1775881"/>
    <lineage>
        <taxon>Bacteria</taxon>
        <taxon>Pseudomonadati</taxon>
        <taxon>Pseudomonadota</taxon>
        <taxon>Alphaproteobacteria</taxon>
        <taxon>Rhodobacterales</taxon>
        <taxon>Roseobacteraceae</taxon>
        <taxon>Sulfitobacter</taxon>
    </lineage>
</organism>
<keyword evidence="3" id="KW-0813">Transport</keyword>
<evidence type="ECO:0000256" key="3">
    <source>
        <dbReference type="ARBA" id="ARBA00022448"/>
    </source>
</evidence>
<name>A0AAX3LNB9_9RHOB</name>
<evidence type="ECO:0000256" key="2">
    <source>
        <dbReference type="ARBA" id="ARBA00009142"/>
    </source>
</evidence>
<feature type="transmembrane region" description="Helical" evidence="8">
    <location>
        <begin position="181"/>
        <end position="200"/>
    </location>
</feature>
<keyword evidence="7 8" id="KW-0472">Membrane</keyword>
<evidence type="ECO:0000256" key="5">
    <source>
        <dbReference type="ARBA" id="ARBA00022692"/>
    </source>
</evidence>
<protein>
    <recommendedName>
        <fullName evidence="8">Probable membrane transporter protein</fullName>
    </recommendedName>
</protein>
<dbReference type="RefSeq" id="WP_271688425.1">
    <property type="nucleotide sequence ID" value="NZ_CP116423.1"/>
</dbReference>
<feature type="transmembrane region" description="Helical" evidence="8">
    <location>
        <begin position="43"/>
        <end position="64"/>
    </location>
</feature>
<evidence type="ECO:0000313" key="9">
    <source>
        <dbReference type="EMBL" id="WCE70129.1"/>
    </source>
</evidence>
<keyword evidence="6 8" id="KW-1133">Transmembrane helix</keyword>
<feature type="transmembrane region" description="Helical" evidence="8">
    <location>
        <begin position="233"/>
        <end position="251"/>
    </location>
</feature>
<dbReference type="Proteomes" id="UP001210770">
    <property type="component" value="Chromosome"/>
</dbReference>
<feature type="transmembrane region" description="Helical" evidence="8">
    <location>
        <begin position="7"/>
        <end position="37"/>
    </location>
</feature>
<dbReference type="GO" id="GO:0005886">
    <property type="term" value="C:plasma membrane"/>
    <property type="evidence" value="ECO:0007669"/>
    <property type="project" value="UniProtKB-SubCell"/>
</dbReference>
<evidence type="ECO:0000256" key="4">
    <source>
        <dbReference type="ARBA" id="ARBA00022475"/>
    </source>
</evidence>
<evidence type="ECO:0000313" key="10">
    <source>
        <dbReference type="Proteomes" id="UP001210770"/>
    </source>
</evidence>
<keyword evidence="4 8" id="KW-1003">Cell membrane</keyword>
<keyword evidence="5 8" id="KW-0812">Transmembrane</keyword>
<dbReference type="Pfam" id="PF01925">
    <property type="entry name" value="TauE"/>
    <property type="match status" value="1"/>
</dbReference>
<feature type="transmembrane region" description="Helical" evidence="8">
    <location>
        <begin position="76"/>
        <end position="94"/>
    </location>
</feature>
<proteinExistence type="inferred from homology"/>
<comment type="subcellular location">
    <subcellularLocation>
        <location evidence="1 8">Cell membrane</location>
        <topology evidence="1 8">Multi-pass membrane protein</topology>
    </subcellularLocation>
</comment>
<comment type="similarity">
    <text evidence="2 8">Belongs to the 4-toluene sulfonate uptake permease (TSUP) (TC 2.A.102) family.</text>
</comment>
<gene>
    <name evidence="9" type="ORF">PL336_15265</name>
</gene>
<accession>A0AAX3LNB9</accession>
<dbReference type="PANTHER" id="PTHR30269:SF0">
    <property type="entry name" value="MEMBRANE TRANSPORTER PROTEIN YFCA-RELATED"/>
    <property type="match status" value="1"/>
</dbReference>
<dbReference type="PANTHER" id="PTHR30269">
    <property type="entry name" value="TRANSMEMBRANE PROTEIN YFCA"/>
    <property type="match status" value="1"/>
</dbReference>
<dbReference type="EMBL" id="CP116423">
    <property type="protein sequence ID" value="WCE70129.1"/>
    <property type="molecule type" value="Genomic_DNA"/>
</dbReference>
<evidence type="ECO:0000256" key="8">
    <source>
        <dbReference type="RuleBase" id="RU363041"/>
    </source>
</evidence>
<feature type="transmembrane region" description="Helical" evidence="8">
    <location>
        <begin position="100"/>
        <end position="119"/>
    </location>
</feature>
<dbReference type="AlphaFoldDB" id="A0AAX3LNB9"/>
<evidence type="ECO:0000256" key="7">
    <source>
        <dbReference type="ARBA" id="ARBA00023136"/>
    </source>
</evidence>
<sequence length="253" mass="25852">MTTLSDIAILLIAAFGAGVLNTIAGGGTFLTFPALVFTGMPPVAANATSAVAVFPGYLAGALGFRNELGRFDRRALLRLSLITLAGGVVGSGLLLISSNAAFSVVVPFLLLAATLVFLLGDRIRAFAAARARAVTPQGALGLFAVSVYGGYFNGGLGIVLLALFALWGMTDLHGMNGLKTGLSFVLSSISVAVFALAGLVAWPQALLMMLAATAGGYAGAPLARALPKETVRWLIAAIGFGMSAVFFWRLVAG</sequence>
<evidence type="ECO:0000256" key="6">
    <source>
        <dbReference type="ARBA" id="ARBA00022989"/>
    </source>
</evidence>
<reference evidence="9" key="1">
    <citation type="submission" date="2023-01" db="EMBL/GenBank/DDBJ databases">
        <title>Comparative genomic analysis of cold water coral derived Sulfitobacter faviae: insights into their metabolism and habitat adaptation.</title>
        <authorList>
            <person name="Guo Y."/>
            <person name="Lin S."/>
            <person name="Huang Z."/>
            <person name="Tang K."/>
            <person name="Wang X."/>
        </authorList>
    </citation>
    <scope>NUCLEOTIDE SEQUENCE</scope>
    <source>
        <strain evidence="9">SCSIO W_1865</strain>
    </source>
</reference>